<dbReference type="HOGENOM" id="CLU_2512509_0_0_1"/>
<reference evidence="2" key="1">
    <citation type="journal article" date="2012" name="Nat. Genet.">
        <title>Lifestyle transitions in plant pathogenic Colletotrichum fungi deciphered by genome and transcriptome analyses.</title>
        <authorList>
            <person name="O'Connell R.J."/>
            <person name="Thon M.R."/>
            <person name="Hacquard S."/>
            <person name="Amyotte S.G."/>
            <person name="Kleemann J."/>
            <person name="Torres M.F."/>
            <person name="Damm U."/>
            <person name="Buiate E.A."/>
            <person name="Epstein L."/>
            <person name="Alkan N."/>
            <person name="Altmueller J."/>
            <person name="Alvarado-Balderrama L."/>
            <person name="Bauser C.A."/>
            <person name="Becker C."/>
            <person name="Birren B.W."/>
            <person name="Chen Z."/>
            <person name="Choi J."/>
            <person name="Crouch J.A."/>
            <person name="Duvick J.P."/>
            <person name="Farman M.A."/>
            <person name="Gan P."/>
            <person name="Heiman D."/>
            <person name="Henrissat B."/>
            <person name="Howard R.J."/>
            <person name="Kabbage M."/>
            <person name="Koch C."/>
            <person name="Kracher B."/>
            <person name="Kubo Y."/>
            <person name="Law A.D."/>
            <person name="Lebrun M.-H."/>
            <person name="Lee Y.-H."/>
            <person name="Miyara I."/>
            <person name="Moore N."/>
            <person name="Neumann U."/>
            <person name="Nordstroem K."/>
            <person name="Panaccione D.G."/>
            <person name="Panstruga R."/>
            <person name="Place M."/>
            <person name="Proctor R.H."/>
            <person name="Prusky D."/>
            <person name="Rech G."/>
            <person name="Reinhardt R."/>
            <person name="Rollins J.A."/>
            <person name="Rounsley S."/>
            <person name="Schardl C.L."/>
            <person name="Schwartz D.C."/>
            <person name="Shenoy N."/>
            <person name="Shirasu K."/>
            <person name="Sikhakolli U.R."/>
            <person name="Stueber K."/>
            <person name="Sukno S.A."/>
            <person name="Sweigard J.A."/>
            <person name="Takano Y."/>
            <person name="Takahara H."/>
            <person name="Trail F."/>
            <person name="van der Does H.C."/>
            <person name="Voll L.M."/>
            <person name="Will I."/>
            <person name="Young S."/>
            <person name="Zeng Q."/>
            <person name="Zhang J."/>
            <person name="Zhou S."/>
            <person name="Dickman M.B."/>
            <person name="Schulze-Lefert P."/>
            <person name="Ver Loren van Themaat E."/>
            <person name="Ma L.-J."/>
            <person name="Vaillancourt L.J."/>
        </authorList>
    </citation>
    <scope>NUCLEOTIDE SEQUENCE [LARGE SCALE GENOMIC DNA]</scope>
    <source>
        <strain evidence="2">IMI 349063</strain>
    </source>
</reference>
<dbReference type="EMBL" id="CACQ02000588">
    <property type="protein sequence ID" value="CCF32945.1"/>
    <property type="molecule type" value="Genomic_DNA"/>
</dbReference>
<proteinExistence type="predicted"/>
<sequence length="85" mass="10052">MVEEFRRELSLTCSDEGSQSIFRPFLNGIAWRRPLLRTRSLRDHLRGKGVLWWFQVVISQGGRRLGKFLAATFRPWLKYMYHGAP</sequence>
<evidence type="ECO:0000313" key="2">
    <source>
        <dbReference type="Proteomes" id="UP000007174"/>
    </source>
</evidence>
<name>H1UY94_COLHI</name>
<evidence type="ECO:0000313" key="1">
    <source>
        <dbReference type="EMBL" id="CCF32945.1"/>
    </source>
</evidence>
<accession>H1UY94</accession>
<protein>
    <submittedName>
        <fullName evidence="1">Uncharacterized protein</fullName>
    </submittedName>
</protein>
<organism evidence="1 2">
    <name type="scientific">Colletotrichum higginsianum (strain IMI 349063)</name>
    <name type="common">Crucifer anthracnose fungus</name>
    <dbReference type="NCBI Taxonomy" id="759273"/>
    <lineage>
        <taxon>Eukaryota</taxon>
        <taxon>Fungi</taxon>
        <taxon>Dikarya</taxon>
        <taxon>Ascomycota</taxon>
        <taxon>Pezizomycotina</taxon>
        <taxon>Sordariomycetes</taxon>
        <taxon>Hypocreomycetidae</taxon>
        <taxon>Glomerellales</taxon>
        <taxon>Glomerellaceae</taxon>
        <taxon>Colletotrichum</taxon>
        <taxon>Colletotrichum destructivum species complex</taxon>
    </lineage>
</organism>
<dbReference type="Proteomes" id="UP000007174">
    <property type="component" value="Unassembled WGS sequence"/>
</dbReference>
<dbReference type="AlphaFoldDB" id="H1UY94"/>
<gene>
    <name evidence="1" type="ORF">CH063_05226</name>
</gene>